<dbReference type="Gene3D" id="3.20.20.80">
    <property type="entry name" value="Glycosidases"/>
    <property type="match status" value="1"/>
</dbReference>
<evidence type="ECO:0000256" key="12">
    <source>
        <dbReference type="ARBA" id="ARBA00034013"/>
    </source>
</evidence>
<accession>A0A328P4E8</accession>
<dbReference type="NCBIfam" id="TIGR02402">
    <property type="entry name" value="trehalose_TreZ"/>
    <property type="match status" value="1"/>
</dbReference>
<organism evidence="18 19">
    <name type="scientific">Dyella jiangningensis</name>
    <dbReference type="NCBI Taxonomy" id="1379159"/>
    <lineage>
        <taxon>Bacteria</taxon>
        <taxon>Pseudomonadati</taxon>
        <taxon>Pseudomonadota</taxon>
        <taxon>Gammaproteobacteria</taxon>
        <taxon>Lysobacterales</taxon>
        <taxon>Rhodanobacteraceae</taxon>
        <taxon>Dyella</taxon>
    </lineage>
</organism>
<feature type="site" description="Transition state stabilizer" evidence="16">
    <location>
        <position position="374"/>
    </location>
</feature>
<evidence type="ECO:0000256" key="11">
    <source>
        <dbReference type="ARBA" id="ARBA00033284"/>
    </source>
</evidence>
<dbReference type="PIRSF" id="PIRSF006337">
    <property type="entry name" value="Trehalose_TreZ"/>
    <property type="match status" value="1"/>
</dbReference>
<dbReference type="InterPro" id="IPR022567">
    <property type="entry name" value="DUF3459"/>
</dbReference>
<evidence type="ECO:0000313" key="18">
    <source>
        <dbReference type="EMBL" id="RAO76193.1"/>
    </source>
</evidence>
<dbReference type="Proteomes" id="UP000248926">
    <property type="component" value="Unassembled WGS sequence"/>
</dbReference>
<evidence type="ECO:0000256" key="10">
    <source>
        <dbReference type="ARBA" id="ARBA00032057"/>
    </source>
</evidence>
<dbReference type="InterPro" id="IPR012768">
    <property type="entry name" value="Trehalose_TreZ"/>
</dbReference>
<feature type="active site" description="Nucleophile" evidence="15">
    <location>
        <position position="252"/>
    </location>
</feature>
<dbReference type="GO" id="GO:0033942">
    <property type="term" value="F:4-alpha-D-(1-&gt;4)-alpha-D-glucanotrehalose trehalohydrolase activity"/>
    <property type="evidence" value="ECO:0007669"/>
    <property type="project" value="UniProtKB-EC"/>
</dbReference>
<dbReference type="RefSeq" id="WP_111983140.1">
    <property type="nucleotide sequence ID" value="NZ_NFZS01000002.1"/>
</dbReference>
<evidence type="ECO:0000256" key="14">
    <source>
        <dbReference type="PIRNR" id="PIRNR006337"/>
    </source>
</evidence>
<dbReference type="InterPro" id="IPR044901">
    <property type="entry name" value="Trehalose_TreZ_E-set_sf"/>
</dbReference>
<keyword evidence="8" id="KW-0119">Carbohydrate metabolism</keyword>
<dbReference type="InterPro" id="IPR013783">
    <property type="entry name" value="Ig-like_fold"/>
</dbReference>
<dbReference type="SMART" id="SM00642">
    <property type="entry name" value="Aamy"/>
    <property type="match status" value="1"/>
</dbReference>
<dbReference type="CDD" id="cd11325">
    <property type="entry name" value="AmyAc_GTHase"/>
    <property type="match status" value="1"/>
</dbReference>
<dbReference type="PANTHER" id="PTHR43651">
    <property type="entry name" value="1,4-ALPHA-GLUCAN-BRANCHING ENZYME"/>
    <property type="match status" value="1"/>
</dbReference>
<dbReference type="Gene3D" id="1.10.10.760">
    <property type="entry name" value="E-set domains of sugar-utilizing enzymes"/>
    <property type="match status" value="1"/>
</dbReference>
<sequence>MAAASWGASPLPSGMTEFRLWAPAAGEVTVALEGAHVPMRALRHGVFVLRTKAAVGEGYRFRIDGVDAPDPAARAQLGDVHGPSLVVDQGSYTWHHDGWRGRPWREAVICEIHVGCMGGFEAVTRQLPQLRDAGYTAIELMPVGEFPGNRNWGYDGVLPFAPEASYGTPDQLKALVDGAHGLGMMVLLDVVYNHLGPSGNALPRYAPLFFRADTPTPWGPAIDFRRARVREFFVDNALMWLRDYRFDGLRLDAVHTIHPASFLYDLATRIRNGLPSGRHVHLLLENERNDPRLLEDAYTAQWNDDGHNALHALLTGEREGYYADFARRPLEHTMRMLAEGFVYQGQRDYQGRRRGRPSDGLAPDAFVLFLQNHDQIGNRPLGDRLITLIPRERWRAAMALVALCPMIPMFFMGDEWACDTPFLYFTDYHGELASQVREGRRNEFAAFSGFSDPARRAAIPDPNARATFEASRPQGGDTAAAATMRRWFRHLVDMRMQHLVPGIPGCHALGCALLGGRALVARWRLGDGALWSLAFNVGDSNLRYKPGPYAVRIHLEAAQPGMLEDELPPDSLAAWREPPP</sequence>
<evidence type="ECO:0000313" key="19">
    <source>
        <dbReference type="Proteomes" id="UP000248926"/>
    </source>
</evidence>
<dbReference type="GO" id="GO:0005992">
    <property type="term" value="P:trehalose biosynthetic process"/>
    <property type="evidence" value="ECO:0007669"/>
    <property type="project" value="UniProtKB-UniRule"/>
</dbReference>
<comment type="caution">
    <text evidence="18">The sequence shown here is derived from an EMBL/GenBank/DDBJ whole genome shotgun (WGS) entry which is preliminary data.</text>
</comment>
<feature type="active site" description="Proton donor" evidence="15">
    <location>
        <position position="285"/>
    </location>
</feature>
<keyword evidence="6" id="KW-0963">Cytoplasm</keyword>
<dbReference type="SUPFAM" id="SSF81296">
    <property type="entry name" value="E set domains"/>
    <property type="match status" value="1"/>
</dbReference>
<dbReference type="UniPathway" id="UPA00299"/>
<dbReference type="AlphaFoldDB" id="A0A328P4E8"/>
<comment type="catalytic activity">
    <reaction evidence="12 14">
        <text>hydrolysis of (1-&gt;4)-alpha-D-glucosidic linkage in 4-alpha-D-[(1-&gt;4)-alpha-D-glucanosyl]n trehalose to yield trehalose and (1-&gt;4)-alpha-D-glucan.</text>
        <dbReference type="EC" id="3.2.1.141"/>
    </reaction>
</comment>
<evidence type="ECO:0000256" key="16">
    <source>
        <dbReference type="PIRSR" id="PIRSR006337-3"/>
    </source>
</evidence>
<dbReference type="GO" id="GO:0005737">
    <property type="term" value="C:cytoplasm"/>
    <property type="evidence" value="ECO:0007669"/>
    <property type="project" value="UniProtKB-SubCell"/>
</dbReference>
<dbReference type="CDD" id="cd02853">
    <property type="entry name" value="E_set_MTHase_like_N"/>
    <property type="match status" value="1"/>
</dbReference>
<dbReference type="PANTHER" id="PTHR43651:SF11">
    <property type="entry name" value="MALTO-OLIGOSYLTREHALOSE TREHALOHYDROLASE"/>
    <property type="match status" value="1"/>
</dbReference>
<evidence type="ECO:0000256" key="9">
    <source>
        <dbReference type="ARBA" id="ARBA00023295"/>
    </source>
</evidence>
<reference evidence="18 19" key="1">
    <citation type="journal article" date="2018" name="Genet. Mol. Biol.">
        <title>The genome sequence of Dyella jiangningensis FCAV SCS01 from a lignocellulose-decomposing microbial consortium metagenome reveals potential for biotechnological applications.</title>
        <authorList>
            <person name="Desiderato J.G."/>
            <person name="Alvarenga D.O."/>
            <person name="Constancio M.T.L."/>
            <person name="Alves L.M.C."/>
            <person name="Varani A.M."/>
        </authorList>
    </citation>
    <scope>NUCLEOTIDE SEQUENCE [LARGE SCALE GENOMIC DNA]</scope>
    <source>
        <strain evidence="18 19">FCAV SCS01</strain>
    </source>
</reference>
<evidence type="ECO:0000256" key="15">
    <source>
        <dbReference type="PIRSR" id="PIRSR006337-1"/>
    </source>
</evidence>
<evidence type="ECO:0000256" key="7">
    <source>
        <dbReference type="ARBA" id="ARBA00022801"/>
    </source>
</evidence>
<evidence type="ECO:0000256" key="1">
    <source>
        <dbReference type="ARBA" id="ARBA00004496"/>
    </source>
</evidence>
<dbReference type="SUPFAM" id="SSF51445">
    <property type="entry name" value="(Trans)glycosidases"/>
    <property type="match status" value="1"/>
</dbReference>
<comment type="similarity">
    <text evidence="3 14">Belongs to the glycosyl hydrolase 13 family.</text>
</comment>
<keyword evidence="7 14" id="KW-0378">Hydrolase</keyword>
<evidence type="ECO:0000256" key="13">
    <source>
        <dbReference type="NCBIfam" id="TIGR02402"/>
    </source>
</evidence>
<dbReference type="Pfam" id="PF00128">
    <property type="entry name" value="Alpha-amylase"/>
    <property type="match status" value="1"/>
</dbReference>
<keyword evidence="9 14" id="KW-0326">Glycosidase</keyword>
<protein>
    <recommendedName>
        <fullName evidence="5 13">Malto-oligosyltrehalose trehalohydrolase</fullName>
        <shortName evidence="14">MTHase</shortName>
        <ecNumber evidence="4 13">3.2.1.141</ecNumber>
    </recommendedName>
    <alternativeName>
        <fullName evidence="11 14">4-alpha-D-((1-&gt;4)-alpha-D-glucano)trehalose trehalohydrolase</fullName>
    </alternativeName>
    <alternativeName>
        <fullName evidence="10 14">Maltooligosyl trehalose trehalohydrolase</fullName>
    </alternativeName>
</protein>
<dbReference type="EC" id="3.2.1.141" evidence="4 13"/>
<evidence type="ECO:0000256" key="6">
    <source>
        <dbReference type="ARBA" id="ARBA00022490"/>
    </source>
</evidence>
<proteinExistence type="inferred from homology"/>
<dbReference type="EMBL" id="NFZS01000002">
    <property type="protein sequence ID" value="RAO76193.1"/>
    <property type="molecule type" value="Genomic_DNA"/>
</dbReference>
<dbReference type="InterPro" id="IPR006047">
    <property type="entry name" value="GH13_cat_dom"/>
</dbReference>
<dbReference type="OrthoDB" id="9800174at2"/>
<comment type="subcellular location">
    <subcellularLocation>
        <location evidence="1 15">Cytoplasm</location>
    </subcellularLocation>
</comment>
<evidence type="ECO:0000256" key="3">
    <source>
        <dbReference type="ARBA" id="ARBA00008061"/>
    </source>
</evidence>
<feature type="domain" description="Glycosyl hydrolase family 13 catalytic" evidence="17">
    <location>
        <begin position="111"/>
        <end position="455"/>
    </location>
</feature>
<dbReference type="InterPro" id="IPR017853">
    <property type="entry name" value="GH"/>
</dbReference>
<evidence type="ECO:0000256" key="4">
    <source>
        <dbReference type="ARBA" id="ARBA00012268"/>
    </source>
</evidence>
<dbReference type="InterPro" id="IPR014756">
    <property type="entry name" value="Ig_E-set"/>
</dbReference>
<evidence type="ECO:0000259" key="17">
    <source>
        <dbReference type="SMART" id="SM00642"/>
    </source>
</evidence>
<name>A0A328P4E8_9GAMM</name>
<comment type="pathway">
    <text evidence="2 14">Glycan biosynthesis; trehalose biosynthesis.</text>
</comment>
<dbReference type="Gene3D" id="2.60.40.10">
    <property type="entry name" value="Immunoglobulins"/>
    <property type="match status" value="1"/>
</dbReference>
<gene>
    <name evidence="18" type="ORF">CA260_10875</name>
</gene>
<evidence type="ECO:0000256" key="5">
    <source>
        <dbReference type="ARBA" id="ARBA00015938"/>
    </source>
</evidence>
<dbReference type="Pfam" id="PF11941">
    <property type="entry name" value="DUF3459"/>
    <property type="match status" value="1"/>
</dbReference>
<keyword evidence="19" id="KW-1185">Reference proteome</keyword>
<evidence type="ECO:0000256" key="2">
    <source>
        <dbReference type="ARBA" id="ARBA00005199"/>
    </source>
</evidence>
<evidence type="ECO:0000256" key="8">
    <source>
        <dbReference type="ARBA" id="ARBA00023277"/>
    </source>
</evidence>